<protein>
    <recommendedName>
        <fullName evidence="2">Peptidase A1 domain-containing protein</fullName>
    </recommendedName>
</protein>
<dbReference type="PROSITE" id="PS51767">
    <property type="entry name" value="PEPTIDASE_A1"/>
    <property type="match status" value="1"/>
</dbReference>
<comment type="similarity">
    <text evidence="1">Belongs to the peptidase A1 family.</text>
</comment>
<organism evidence="3 4">
    <name type="scientific">[Torrubiella] hemipterigena</name>
    <dbReference type="NCBI Taxonomy" id="1531966"/>
    <lineage>
        <taxon>Eukaryota</taxon>
        <taxon>Fungi</taxon>
        <taxon>Dikarya</taxon>
        <taxon>Ascomycota</taxon>
        <taxon>Pezizomycotina</taxon>
        <taxon>Sordariomycetes</taxon>
        <taxon>Hypocreomycetidae</taxon>
        <taxon>Hypocreales</taxon>
        <taxon>Clavicipitaceae</taxon>
        <taxon>Clavicipitaceae incertae sedis</taxon>
        <taxon>'Torrubiella' clade</taxon>
    </lineage>
</organism>
<name>A0A0A1SLM0_9HYPO</name>
<dbReference type="OrthoDB" id="2747330at2759"/>
<dbReference type="GO" id="GO:0006508">
    <property type="term" value="P:proteolysis"/>
    <property type="evidence" value="ECO:0007669"/>
    <property type="project" value="InterPro"/>
</dbReference>
<dbReference type="PANTHER" id="PTHR47966">
    <property type="entry name" value="BETA-SITE APP-CLEAVING ENZYME, ISOFORM A-RELATED"/>
    <property type="match status" value="1"/>
</dbReference>
<accession>A0A0A1SLM0</accession>
<dbReference type="SUPFAM" id="SSF50630">
    <property type="entry name" value="Acid proteases"/>
    <property type="match status" value="1"/>
</dbReference>
<dbReference type="PANTHER" id="PTHR47966:SF2">
    <property type="entry name" value="ASPERGILLOPEPSIN-1-RELATED"/>
    <property type="match status" value="1"/>
</dbReference>
<dbReference type="InterPro" id="IPR021109">
    <property type="entry name" value="Peptidase_aspartic_dom_sf"/>
</dbReference>
<dbReference type="Gene3D" id="2.40.70.10">
    <property type="entry name" value="Acid Proteases"/>
    <property type="match status" value="2"/>
</dbReference>
<proteinExistence type="inferred from homology"/>
<evidence type="ECO:0000259" key="2">
    <source>
        <dbReference type="PROSITE" id="PS51767"/>
    </source>
</evidence>
<evidence type="ECO:0000313" key="3">
    <source>
        <dbReference type="EMBL" id="CEJ81163.1"/>
    </source>
</evidence>
<dbReference type="EMBL" id="CDHN01000001">
    <property type="protein sequence ID" value="CEJ81163.1"/>
    <property type="molecule type" value="Genomic_DNA"/>
</dbReference>
<dbReference type="Pfam" id="PF00026">
    <property type="entry name" value="Asp"/>
    <property type="match status" value="1"/>
</dbReference>
<dbReference type="PRINTS" id="PR00792">
    <property type="entry name" value="PEPSIN"/>
</dbReference>
<evidence type="ECO:0000313" key="4">
    <source>
        <dbReference type="Proteomes" id="UP000039046"/>
    </source>
</evidence>
<feature type="domain" description="Peptidase A1" evidence="2">
    <location>
        <begin position="25"/>
        <end position="327"/>
    </location>
</feature>
<dbReference type="AlphaFoldDB" id="A0A0A1SLM0"/>
<dbReference type="InterPro" id="IPR001461">
    <property type="entry name" value="Aspartic_peptidase_A1"/>
</dbReference>
<reference evidence="3 4" key="1">
    <citation type="journal article" date="2015" name="Genome Announc.">
        <title>Draft Genome Sequence and Gene Annotation of the Entomopathogenic Fungus Verticillium hemipterigenum.</title>
        <authorList>
            <person name="Horn F."/>
            <person name="Habel A."/>
            <person name="Scharf D.H."/>
            <person name="Dworschak J."/>
            <person name="Brakhage A.A."/>
            <person name="Guthke R."/>
            <person name="Hertweck C."/>
            <person name="Linde J."/>
        </authorList>
    </citation>
    <scope>NUCLEOTIDE SEQUENCE [LARGE SCALE GENOMIC DNA]</scope>
</reference>
<sequence>MVAASPLNVNAGSFNLEVKRAEGDIYVEASIGTPAQKVNLLLVTGSADLWVITNITTGQTFDKKTPKYIPANSKLAVVVQKGTWSMSYVDDTSAEGAIYTDTVTIGGVTVKSQGVQVATKVSAGNLAVPVSGQIGFAFDYNNDATPKQTTWMTNAMSQLKESVMTADLKYDSTGTYGFGSIDKTKYTGSINYADVNKQKGAAWSWTSSGYSVGSGKFVSYSMNAFVDTGYTTFGLPYKAFQDYLLSANTTAAKVNCTTVLPDLFIGVGQGTVKIPGNHLRATNKDKTCSFNLISTGDHAVFGITFLSAVFAVFDRSANNANPRIGFANTNK</sequence>
<gene>
    <name evidence="3" type="ORF">VHEMI01307</name>
</gene>
<dbReference type="STRING" id="1531966.A0A0A1SLM0"/>
<dbReference type="Proteomes" id="UP000039046">
    <property type="component" value="Unassembled WGS sequence"/>
</dbReference>
<dbReference type="HOGENOM" id="CLU_013253_0_3_1"/>
<dbReference type="GO" id="GO:0004190">
    <property type="term" value="F:aspartic-type endopeptidase activity"/>
    <property type="evidence" value="ECO:0007669"/>
    <property type="project" value="InterPro"/>
</dbReference>
<evidence type="ECO:0000256" key="1">
    <source>
        <dbReference type="ARBA" id="ARBA00007447"/>
    </source>
</evidence>
<dbReference type="InterPro" id="IPR033121">
    <property type="entry name" value="PEPTIDASE_A1"/>
</dbReference>
<keyword evidence="4" id="KW-1185">Reference proteome</keyword>